<dbReference type="AlphaFoldDB" id="A0AAU9IUL5"/>
<evidence type="ECO:0000256" key="2">
    <source>
        <dbReference type="ARBA" id="ARBA00022771"/>
    </source>
</evidence>
<protein>
    <recommendedName>
        <fullName evidence="5">3CxxC-type domain-containing protein</fullName>
    </recommendedName>
</protein>
<evidence type="ECO:0000313" key="6">
    <source>
        <dbReference type="EMBL" id="CAG9316898.1"/>
    </source>
</evidence>
<evidence type="ECO:0000313" key="7">
    <source>
        <dbReference type="Proteomes" id="UP001162131"/>
    </source>
</evidence>
<dbReference type="GO" id="GO:0008270">
    <property type="term" value="F:zinc ion binding"/>
    <property type="evidence" value="ECO:0007669"/>
    <property type="project" value="UniProtKB-KW"/>
</dbReference>
<keyword evidence="7" id="KW-1185">Reference proteome</keyword>
<sequence length="186" mass="21841">MRSSRGRYRFSRLRGSSRLANPSTRYYRIRNSDSQGEQRSSNNLERGRNGRRPRRYSSRYRNGQSSSSRLDDGCKTQYQGPWRVYGYFRCEKCKRTWSSGNSWANCGQQCLKCNINVYPHLQTPLIRSKTSKSEGPEKAHKSDLCEKCKQLGYSCLQYIEELKSKRNALKYTEELKRNSDPYVDDD</sequence>
<proteinExistence type="predicted"/>
<keyword evidence="2" id="KW-0863">Zinc-finger</keyword>
<comment type="caution">
    <text evidence="6">The sequence shown here is derived from an EMBL/GenBank/DDBJ whole genome shotgun (WGS) entry which is preliminary data.</text>
</comment>
<feature type="compositionally biased region" description="Low complexity" evidence="4">
    <location>
        <begin position="59"/>
        <end position="68"/>
    </location>
</feature>
<keyword evidence="1" id="KW-0479">Metal-binding</keyword>
<evidence type="ECO:0000256" key="3">
    <source>
        <dbReference type="ARBA" id="ARBA00022833"/>
    </source>
</evidence>
<dbReference type="Pfam" id="PF17180">
    <property type="entry name" value="Zn_ribbon_3CxxC_2"/>
    <property type="match status" value="1"/>
</dbReference>
<name>A0AAU9IUL5_9CILI</name>
<evidence type="ECO:0000259" key="5">
    <source>
        <dbReference type="SMART" id="SM01328"/>
    </source>
</evidence>
<dbReference type="EMBL" id="CAJZBQ010000017">
    <property type="protein sequence ID" value="CAG9316898.1"/>
    <property type="molecule type" value="Genomic_DNA"/>
</dbReference>
<dbReference type="InterPro" id="IPR027377">
    <property type="entry name" value="ZAR1/RTP1-5-like_Znf-3CxxC"/>
</dbReference>
<reference evidence="6" key="1">
    <citation type="submission" date="2021-09" db="EMBL/GenBank/DDBJ databases">
        <authorList>
            <consortium name="AG Swart"/>
            <person name="Singh M."/>
            <person name="Singh A."/>
            <person name="Seah K."/>
            <person name="Emmerich C."/>
        </authorList>
    </citation>
    <scope>NUCLEOTIDE SEQUENCE</scope>
    <source>
        <strain evidence="6">ATCC30299</strain>
    </source>
</reference>
<evidence type="ECO:0000256" key="4">
    <source>
        <dbReference type="SAM" id="MobiDB-lite"/>
    </source>
</evidence>
<evidence type="ECO:0000256" key="1">
    <source>
        <dbReference type="ARBA" id="ARBA00022723"/>
    </source>
</evidence>
<dbReference type="Proteomes" id="UP001162131">
    <property type="component" value="Unassembled WGS sequence"/>
</dbReference>
<gene>
    <name evidence="6" type="ORF">BSTOLATCC_MIC17530</name>
</gene>
<dbReference type="InterPro" id="IPR033446">
    <property type="entry name" value="ZCCHC24_Znf-3CxxC"/>
</dbReference>
<organism evidence="6 7">
    <name type="scientific">Blepharisma stoltei</name>
    <dbReference type="NCBI Taxonomy" id="1481888"/>
    <lineage>
        <taxon>Eukaryota</taxon>
        <taxon>Sar</taxon>
        <taxon>Alveolata</taxon>
        <taxon>Ciliophora</taxon>
        <taxon>Postciliodesmatophora</taxon>
        <taxon>Heterotrichea</taxon>
        <taxon>Heterotrichida</taxon>
        <taxon>Blepharismidae</taxon>
        <taxon>Blepharisma</taxon>
    </lineage>
</organism>
<dbReference type="SMART" id="SM01328">
    <property type="entry name" value="zf-3CxxC"/>
    <property type="match status" value="1"/>
</dbReference>
<keyword evidence="3" id="KW-0862">Zinc</keyword>
<accession>A0AAU9IUL5</accession>
<feature type="domain" description="3CxxC-type" evidence="5">
    <location>
        <begin position="83"/>
        <end position="151"/>
    </location>
</feature>
<feature type="compositionally biased region" description="Basic residues" evidence="4">
    <location>
        <begin position="49"/>
        <end position="58"/>
    </location>
</feature>
<feature type="region of interest" description="Disordered" evidence="4">
    <location>
        <begin position="29"/>
        <end position="72"/>
    </location>
</feature>